<keyword evidence="2" id="KW-1185">Reference proteome</keyword>
<dbReference type="Proteomes" id="UP000054653">
    <property type="component" value="Unassembled WGS sequence"/>
</dbReference>
<evidence type="ECO:0000313" key="1">
    <source>
        <dbReference type="EMBL" id="KRY07167.1"/>
    </source>
</evidence>
<reference evidence="1 2" key="1">
    <citation type="submission" date="2015-01" db="EMBL/GenBank/DDBJ databases">
        <title>Evolution of Trichinella species and genotypes.</title>
        <authorList>
            <person name="Korhonen P.K."/>
            <person name="Edoardo P."/>
            <person name="Giuseppe L.R."/>
            <person name="Gasser R.B."/>
        </authorList>
    </citation>
    <scope>NUCLEOTIDE SEQUENCE [LARGE SCALE GENOMIC DNA]</scope>
    <source>
        <strain evidence="1">ISS120</strain>
    </source>
</reference>
<evidence type="ECO:0000313" key="2">
    <source>
        <dbReference type="Proteomes" id="UP000054653"/>
    </source>
</evidence>
<dbReference type="EMBL" id="JYDI01004203">
    <property type="protein sequence ID" value="KRY07167.1"/>
    <property type="molecule type" value="Genomic_DNA"/>
</dbReference>
<gene>
    <name evidence="1" type="ORF">T03_2179</name>
</gene>
<organism evidence="1 2">
    <name type="scientific">Trichinella britovi</name>
    <name type="common">Parasitic roundworm</name>
    <dbReference type="NCBI Taxonomy" id="45882"/>
    <lineage>
        <taxon>Eukaryota</taxon>
        <taxon>Metazoa</taxon>
        <taxon>Ecdysozoa</taxon>
        <taxon>Nematoda</taxon>
        <taxon>Enoplea</taxon>
        <taxon>Dorylaimia</taxon>
        <taxon>Trichinellida</taxon>
        <taxon>Trichinellidae</taxon>
        <taxon>Trichinella</taxon>
    </lineage>
</organism>
<accession>A0A0V0Z3Q4</accession>
<dbReference type="AlphaFoldDB" id="A0A0V0Z3Q4"/>
<name>A0A0V0Z3Q4_TRIBR</name>
<comment type="caution">
    <text evidence="1">The sequence shown here is derived from an EMBL/GenBank/DDBJ whole genome shotgun (WGS) entry which is preliminary data.</text>
</comment>
<protein>
    <submittedName>
        <fullName evidence="1">Uncharacterized protein</fullName>
    </submittedName>
</protein>
<proteinExistence type="predicted"/>
<sequence>MTERHAVQPWLLQNGASAYELYMVYFVKAK</sequence>